<dbReference type="Pfam" id="PF03703">
    <property type="entry name" value="bPH_2"/>
    <property type="match status" value="3"/>
</dbReference>
<feature type="region of interest" description="Disordered" evidence="1">
    <location>
        <begin position="1"/>
        <end position="54"/>
    </location>
</feature>
<feature type="region of interest" description="Disordered" evidence="1">
    <location>
        <begin position="488"/>
        <end position="519"/>
    </location>
</feature>
<dbReference type="InterPro" id="IPR014529">
    <property type="entry name" value="UCP026631"/>
</dbReference>
<name>A0A1G6VI09_9ACTN</name>
<proteinExistence type="predicted"/>
<feature type="domain" description="YdbS-like PH" evidence="3">
    <location>
        <begin position="291"/>
        <end position="347"/>
    </location>
</feature>
<gene>
    <name evidence="4" type="ORF">SAMN04489747_1161</name>
</gene>
<feature type="transmembrane region" description="Helical" evidence="2">
    <location>
        <begin position="234"/>
        <end position="257"/>
    </location>
</feature>
<keyword evidence="2" id="KW-0812">Transmembrane</keyword>
<dbReference type="InterPro" id="IPR005182">
    <property type="entry name" value="YdbS-like_PH"/>
</dbReference>
<feature type="domain" description="YdbS-like PH" evidence="3">
    <location>
        <begin position="117"/>
        <end position="195"/>
    </location>
</feature>
<evidence type="ECO:0000256" key="2">
    <source>
        <dbReference type="SAM" id="Phobius"/>
    </source>
</evidence>
<evidence type="ECO:0000259" key="3">
    <source>
        <dbReference type="Pfam" id="PF03703"/>
    </source>
</evidence>
<feature type="compositionally biased region" description="Pro residues" evidence="1">
    <location>
        <begin position="1"/>
        <end position="10"/>
    </location>
</feature>
<dbReference type="PIRSF" id="PIRSF026631">
    <property type="entry name" value="UCP026631"/>
    <property type="match status" value="1"/>
</dbReference>
<protein>
    <submittedName>
        <fullName evidence="4">Putative membrane protein</fullName>
    </submittedName>
</protein>
<evidence type="ECO:0000313" key="5">
    <source>
        <dbReference type="Proteomes" id="UP000198546"/>
    </source>
</evidence>
<feature type="transmembrane region" description="Helical" evidence="2">
    <location>
        <begin position="95"/>
        <end position="114"/>
    </location>
</feature>
<dbReference type="Proteomes" id="UP000198546">
    <property type="component" value="Chromosome i"/>
</dbReference>
<evidence type="ECO:0000256" key="1">
    <source>
        <dbReference type="SAM" id="MobiDB-lite"/>
    </source>
</evidence>
<sequence length="519" mass="56157">MTVPGTPGPDPTAGSREPDPRTAVGTPGPAQEDPPSAGLTDARTGADGKTFERPHPLTPLIRGWVVLVAILLGASRELIPDGGDDSLVSNLSGSLRWVLLALVAVVLVAALAGFMTWRFTRFVIDDDELRIETGAVFRQSKRIPFQRLQTIDVVQPLSARIFGLAEMRLEAGAGDSGARLRYLRRDKAARLRDYLLTRASGEQRSITDEAAPTSAWTDLSSTDEVLVRLTPQQLVLGFVLSGDFLFPAVLLAVGLTVTTVLGVTLFALPAVIPLGIQLFSALSKYLIGQFNYTLARSGRGLRISRGLTNLTSQSVPVDRIQGISISQSVTWRPAGLYRVRIDVLGQTRSTDEGGQQNSDSLLFPVATLEQVRTGLRAILPDVDLDAVELHPSPRSARWLRWWNWWTLRHGWDDRVVVTRRGWLVDTMSVVPHAKTQSVRITRGPLQRRLDLATVHVDTTPGPVTLSIVHVSSDHARAVALSQLQRMQRARAEAPAGSASGPALGDPVPTTDPAAAASEG</sequence>
<feature type="transmembrane region" description="Helical" evidence="2">
    <location>
        <begin position="263"/>
        <end position="287"/>
    </location>
</feature>
<dbReference type="EMBL" id="LT629688">
    <property type="protein sequence ID" value="SDD53178.1"/>
    <property type="molecule type" value="Genomic_DNA"/>
</dbReference>
<feature type="domain" description="YdbS-like PH" evidence="3">
    <location>
        <begin position="409"/>
        <end position="478"/>
    </location>
</feature>
<organism evidence="4 5">
    <name type="scientific">Auraticoccus monumenti</name>
    <dbReference type="NCBI Taxonomy" id="675864"/>
    <lineage>
        <taxon>Bacteria</taxon>
        <taxon>Bacillati</taxon>
        <taxon>Actinomycetota</taxon>
        <taxon>Actinomycetes</taxon>
        <taxon>Propionibacteriales</taxon>
        <taxon>Propionibacteriaceae</taxon>
        <taxon>Auraticoccus</taxon>
    </lineage>
</organism>
<reference evidence="4 5" key="1">
    <citation type="submission" date="2016-10" db="EMBL/GenBank/DDBJ databases">
        <authorList>
            <person name="de Groot N.N."/>
        </authorList>
    </citation>
    <scope>NUCLEOTIDE SEQUENCE [LARGE SCALE GENOMIC DNA]</scope>
    <source>
        <strain evidence="4 5">MON 2.2</strain>
    </source>
</reference>
<dbReference type="STRING" id="675864.SAMN04489747_1161"/>
<dbReference type="AlphaFoldDB" id="A0A1G6VI09"/>
<dbReference type="RefSeq" id="WP_090591472.1">
    <property type="nucleotide sequence ID" value="NZ_LT629688.1"/>
</dbReference>
<feature type="compositionally biased region" description="Basic and acidic residues" evidence="1">
    <location>
        <begin position="44"/>
        <end position="54"/>
    </location>
</feature>
<keyword evidence="2" id="KW-1133">Transmembrane helix</keyword>
<dbReference type="OrthoDB" id="3190163at2"/>
<evidence type="ECO:0000313" key="4">
    <source>
        <dbReference type="EMBL" id="SDD53178.1"/>
    </source>
</evidence>
<keyword evidence="5" id="KW-1185">Reference proteome</keyword>
<dbReference type="PANTHER" id="PTHR34473">
    <property type="entry name" value="UPF0699 TRANSMEMBRANE PROTEIN YDBS"/>
    <property type="match status" value="1"/>
</dbReference>
<keyword evidence="2" id="KW-0472">Membrane</keyword>
<accession>A0A1G6VI09</accession>
<dbReference type="PANTHER" id="PTHR34473:SF2">
    <property type="entry name" value="UPF0699 TRANSMEMBRANE PROTEIN YDBT"/>
    <property type="match status" value="1"/>
</dbReference>
<feature type="compositionally biased region" description="Low complexity" evidence="1">
    <location>
        <begin position="492"/>
        <end position="502"/>
    </location>
</feature>